<feature type="compositionally biased region" description="Low complexity" evidence="1">
    <location>
        <begin position="133"/>
        <end position="143"/>
    </location>
</feature>
<reference evidence="2 3" key="1">
    <citation type="journal article" date="2018" name="PLoS Pathog.">
        <title>Evolution of structural diversity of trichothecenes, a family of toxins produced by plant pathogenic and entomopathogenic fungi.</title>
        <authorList>
            <person name="Proctor R.H."/>
            <person name="McCormick S.P."/>
            <person name="Kim H.S."/>
            <person name="Cardoza R.E."/>
            <person name="Stanley A.M."/>
            <person name="Lindo L."/>
            <person name="Kelly A."/>
            <person name="Brown D.W."/>
            <person name="Lee T."/>
            <person name="Vaughan M.M."/>
            <person name="Alexander N.J."/>
            <person name="Busman M."/>
            <person name="Gutierrez S."/>
        </authorList>
    </citation>
    <scope>NUCLEOTIDE SEQUENCE [LARGE SCALE GENOMIC DNA]</scope>
    <source>
        <strain evidence="2 3">NRRL 13405</strain>
    </source>
</reference>
<dbReference type="AlphaFoldDB" id="A0A395N323"/>
<dbReference type="Proteomes" id="UP000265631">
    <property type="component" value="Unassembled WGS sequence"/>
</dbReference>
<feature type="region of interest" description="Disordered" evidence="1">
    <location>
        <begin position="489"/>
        <end position="525"/>
    </location>
</feature>
<accession>A0A395N323</accession>
<feature type="compositionally biased region" description="Polar residues" evidence="1">
    <location>
        <begin position="144"/>
        <end position="171"/>
    </location>
</feature>
<name>A0A395N323_9HYPO</name>
<evidence type="ECO:0000256" key="1">
    <source>
        <dbReference type="SAM" id="MobiDB-lite"/>
    </source>
</evidence>
<feature type="compositionally biased region" description="Acidic residues" evidence="1">
    <location>
        <begin position="489"/>
        <end position="501"/>
    </location>
</feature>
<protein>
    <submittedName>
        <fullName evidence="2">Uncharacterized protein</fullName>
    </submittedName>
</protein>
<feature type="compositionally biased region" description="Basic and acidic residues" evidence="1">
    <location>
        <begin position="570"/>
        <end position="590"/>
    </location>
</feature>
<feature type="region of interest" description="Disordered" evidence="1">
    <location>
        <begin position="128"/>
        <end position="221"/>
    </location>
</feature>
<feature type="compositionally biased region" description="Basic and acidic residues" evidence="1">
    <location>
        <begin position="175"/>
        <end position="194"/>
    </location>
</feature>
<dbReference type="EMBL" id="PXXK01000026">
    <property type="protein sequence ID" value="RFN54528.1"/>
    <property type="molecule type" value="Genomic_DNA"/>
</dbReference>
<feature type="region of interest" description="Disordered" evidence="1">
    <location>
        <begin position="554"/>
        <end position="590"/>
    </location>
</feature>
<dbReference type="STRING" id="2594813.A0A395N323"/>
<evidence type="ECO:0000313" key="3">
    <source>
        <dbReference type="Proteomes" id="UP000265631"/>
    </source>
</evidence>
<gene>
    <name evidence="2" type="ORF">FIE12Z_1183</name>
</gene>
<feature type="compositionally biased region" description="Basic and acidic residues" evidence="1">
    <location>
        <begin position="516"/>
        <end position="525"/>
    </location>
</feature>
<feature type="compositionally biased region" description="Low complexity" evidence="1">
    <location>
        <begin position="502"/>
        <end position="512"/>
    </location>
</feature>
<feature type="compositionally biased region" description="Polar residues" evidence="1">
    <location>
        <begin position="205"/>
        <end position="215"/>
    </location>
</feature>
<sequence>MDEAFIAQSSERVIPIQQLIQTWPARNPPGKSPDETFQDEHHQAKIDLDAAYEKYKSQGTQDSFKEFKRSMNRLEALEQPDEATREAKQSEYQQSELNRQLSLVNGLLDIFGDVAAVNAIFNNWCKRADKQPSSSSDAAESQSRTNASPGDNCAETQGSQNPTIETASNNPHAHRSGEPSNNHHDEPTEVEPTHPRIVSKKRKNTSVSPESQSVKRSWHVRSEAGPAETIEYCDVYQDGKAVDKYNIIEHDGLHYVLRCTKHGLIFSGDRPLQGAMNHLRSPGHPNETISHSLAIARLGVLVLNCDEDKKIRNNEAVNKHVKHMRDQRRRRHRASQAYRDLNHDPEHGDMYMAWWDLGKQRRKTAKTSEEENLKLFAFLVLPFFPQENDRFGVSVTTSNLNNDIPTCYKYNKSTGIFDWAQDYMPGGKKALKRLYPIMCFDGGHVPSVQWIPITHFRRFNAKDRDLENKNIVNDYIASQKRIMHQPDFDLEADGDLDDSSSSDDSSSDSNFDSDSDSDRSDDDHLPIAFRYTQTVDGNKYEIIYLDDDGTCRKVMEDPENYPSRWSTPEVEVKKEPGSQDRLEQVDRGAL</sequence>
<comment type="caution">
    <text evidence="2">The sequence shown here is derived from an EMBL/GenBank/DDBJ whole genome shotgun (WGS) entry which is preliminary data.</text>
</comment>
<keyword evidence="3" id="KW-1185">Reference proteome</keyword>
<organism evidence="2 3">
    <name type="scientific">Fusarium flagelliforme</name>
    <dbReference type="NCBI Taxonomy" id="2675880"/>
    <lineage>
        <taxon>Eukaryota</taxon>
        <taxon>Fungi</taxon>
        <taxon>Dikarya</taxon>
        <taxon>Ascomycota</taxon>
        <taxon>Pezizomycotina</taxon>
        <taxon>Sordariomycetes</taxon>
        <taxon>Hypocreomycetidae</taxon>
        <taxon>Hypocreales</taxon>
        <taxon>Nectriaceae</taxon>
        <taxon>Fusarium</taxon>
        <taxon>Fusarium incarnatum-equiseti species complex</taxon>
    </lineage>
</organism>
<proteinExistence type="predicted"/>
<evidence type="ECO:0000313" key="2">
    <source>
        <dbReference type="EMBL" id="RFN54528.1"/>
    </source>
</evidence>